<dbReference type="InterPro" id="IPR036465">
    <property type="entry name" value="vWFA_dom_sf"/>
</dbReference>
<feature type="compositionally biased region" description="Basic and acidic residues" evidence="11">
    <location>
        <begin position="4518"/>
        <end position="4535"/>
    </location>
</feature>
<feature type="compositionally biased region" description="Acidic residues" evidence="11">
    <location>
        <begin position="4572"/>
        <end position="4598"/>
    </location>
</feature>
<dbReference type="SMART" id="SM00382">
    <property type="entry name" value="AAA"/>
    <property type="match status" value="5"/>
</dbReference>
<keyword evidence="7 10" id="KW-0067">ATP-binding</keyword>
<comment type="subcellular location">
    <subcellularLocation>
        <location evidence="1">Nucleus</location>
        <location evidence="1">Nucleolus</location>
    </subcellularLocation>
    <subcellularLocation>
        <location evidence="2">Nucleus</location>
        <location evidence="2">Nucleoplasm</location>
    </subcellularLocation>
</comment>
<dbReference type="eggNOG" id="KOG1808">
    <property type="taxonomic scope" value="Eukaryota"/>
</dbReference>
<dbReference type="InterPro" id="IPR003593">
    <property type="entry name" value="AAA+_ATPase"/>
</dbReference>
<comment type="similarity">
    <text evidence="3 10">Belongs to the midasin family.</text>
</comment>
<dbReference type="Pfam" id="PF17865">
    <property type="entry name" value="AAA_lid_5"/>
    <property type="match status" value="1"/>
</dbReference>
<feature type="compositionally biased region" description="Acidic residues" evidence="11">
    <location>
        <begin position="4407"/>
        <end position="4417"/>
    </location>
</feature>
<dbReference type="InterPro" id="IPR012099">
    <property type="entry name" value="Midasin"/>
</dbReference>
<name>R7SFT8_CONPW</name>
<feature type="compositionally biased region" description="Basic and acidic residues" evidence="11">
    <location>
        <begin position="4456"/>
        <end position="4469"/>
    </location>
</feature>
<feature type="compositionally biased region" description="Acidic residues" evidence="11">
    <location>
        <begin position="4621"/>
        <end position="4631"/>
    </location>
</feature>
<dbReference type="PROSITE" id="PS00675">
    <property type="entry name" value="SIGMA54_INTERACT_1"/>
    <property type="match status" value="2"/>
</dbReference>
<dbReference type="Pfam" id="PF21108">
    <property type="entry name" value="MDN1_4th"/>
    <property type="match status" value="1"/>
</dbReference>
<feature type="compositionally biased region" description="Basic and acidic residues" evidence="11">
    <location>
        <begin position="993"/>
        <end position="1002"/>
    </location>
</feature>
<dbReference type="PIRSF" id="PIRSF010340">
    <property type="entry name" value="Midasin"/>
    <property type="match status" value="1"/>
</dbReference>
<feature type="region of interest" description="Disordered" evidence="11">
    <location>
        <begin position="4401"/>
        <end position="4970"/>
    </location>
</feature>
<evidence type="ECO:0000256" key="3">
    <source>
        <dbReference type="ARBA" id="ARBA00007188"/>
    </source>
</evidence>
<evidence type="ECO:0000313" key="15">
    <source>
        <dbReference type="Proteomes" id="UP000053558"/>
    </source>
</evidence>
<feature type="compositionally biased region" description="Basic and acidic residues" evidence="11">
    <location>
        <begin position="4797"/>
        <end position="4808"/>
    </location>
</feature>
<feature type="compositionally biased region" description="Acidic residues" evidence="11">
    <location>
        <begin position="4438"/>
        <end position="4455"/>
    </location>
</feature>
<feature type="domain" description="VWFA" evidence="13">
    <location>
        <begin position="5068"/>
        <end position="5272"/>
    </location>
</feature>
<dbReference type="Proteomes" id="UP000053558">
    <property type="component" value="Unassembled WGS sequence"/>
</dbReference>
<dbReference type="InterPro" id="IPR040848">
    <property type="entry name" value="AAA_lid_7"/>
</dbReference>
<feature type="compositionally biased region" description="Gly residues" evidence="11">
    <location>
        <begin position="4419"/>
        <end position="4429"/>
    </location>
</feature>
<dbReference type="SUPFAM" id="SSF53300">
    <property type="entry name" value="vWA-like"/>
    <property type="match status" value="1"/>
</dbReference>
<dbReference type="InterPro" id="IPR048617">
    <property type="entry name" value="MDN1_AAA_lid_4"/>
</dbReference>
<keyword evidence="15" id="KW-1185">Reference proteome</keyword>
<dbReference type="FunFam" id="3.40.50.300:FF:001368">
    <property type="entry name" value="Midasin"/>
    <property type="match status" value="1"/>
</dbReference>
<dbReference type="Pfam" id="PF17867">
    <property type="entry name" value="AAA_lid_7"/>
    <property type="match status" value="3"/>
</dbReference>
<dbReference type="GO" id="GO:0030687">
    <property type="term" value="C:preribosome, large subunit precursor"/>
    <property type="evidence" value="ECO:0007669"/>
    <property type="project" value="TreeGrafter"/>
</dbReference>
<feature type="compositionally biased region" description="Basic and acidic residues" evidence="11">
    <location>
        <begin position="4545"/>
        <end position="4571"/>
    </location>
</feature>
<evidence type="ECO:0000256" key="11">
    <source>
        <dbReference type="SAM" id="MobiDB-lite"/>
    </source>
</evidence>
<keyword evidence="6 10" id="KW-0547">Nucleotide-binding</keyword>
<sequence length="5304" mass="587866">MLSFAAVALALASSVIAAPADTRDVHTITFNNNCGYGNPVWNTPSNATKNGAGNGWAAVVSGVARLDVDGCGSHGENCTVVEFTLDNPSLVVWTLTVAKLGYAGTERLIRCIAPSCCAKNHIKPEVAGNMIRLFDGAPRCDRNQTSRAKDKLQGIQHEREKTQYVCMKGDDLKLTNGIFGSRTLAMSQTVNLTAADPLQINLARQTRTLLSHILQNSHYASSIEQGASSTTQLLVTLSRLLANPSLTTHITQCFRPLLLDLSARWLEDDEDLEDRFRALAFLIQPHEELYPVLFAFLQKPQLADGPLPLLADAPSIPQIKAARLHALLIAYYRVLQANRLLPKHLFWSIDHLSALFTTPHPDRGVQLLAIRCYALQAGMVERERQALETRVLGAPFESDCPIVCGQDAEGAPVVMDGWLFPALEAKRVVDARNASVENSNEFYIVDEVHTTSALGPLRNDDLSSYTANIHGVLLLKSNPLPIQHADIVMTPTAQNALRSLAIHRSLRLPVLISSPPSSGKSLLLTYLSAALHPTQKDNIVTIYLADTSLDARSLLGSYVSSVTQPGTFEWKDGVLVRAMKEGKWLLLKDIDRTSSDVLGLVRPLAESMGPGNWIGARATLDVPGRGEVVAAEGFALFASRSTIPLRNGAMPAPGFHGAHKFAEIVVDVPTPEEVRMIVDEKYPRLAGVLAQALIRMWADVQRLGYTASSRPVGLRDLEQLCRRINHILPSNHSSSSMDVDMDAGGEVAPLQDIFPNPTFREDMFAEARDVLFGAGASTSAARAHRDQVAAVVALHLGLDDERRDWILTGRTPEFDVEKDVNGETVAVRAGYTRLRARPAKPGSASASLAAAAAKRPFAMHKPAIGLMARIATAVSLAEPVLLTGETGTGKTTVVTHLAGTLRRPLVALNLSHQTESADLLGGFKPVDARVPGAVLCERFGELFGVTFSRRKNEKFEEGVRRAVREGKWKRAVVLWRESVRLARERIRAKRVEGNVGGEEREAVPNGLNDGAPRKRRKVEQASLEASEAAWADFEKDVDDFDIQHVQGKGKLAFNFVEGPLVKALRNGDWVLLDEINLASPETLECIYALLKGPTASITLTEQGSLDPVIRHPDFRLFACMNPATDVGKKDLPPNIRARFTEIDVPPPDADRETLLGIVAQYIGASAVGDKAAILNIAEFYTGVKALSEARELADTANHRPHYSMRTLARALTFAADIAPTYSLRRALWEACLMAFTMVLDVRSAAVVTELAQRHILAGVRNPRSLLAREPAPPQTRQGEAYIKFGPFYLQKGPLPEDLVEEYIMTPSVEKKLIDLARIILTRRFPVLIEGPTSAGKTSAIEYLARRTGHQFIRINNHEHTDIQEYIGSYVSDPATGKLVFKDGLLVHALRHGHWIVLDELNLAPTDVLEALNRLLDDNRELLVPETQEVIRPHPHFMLFATQNPPGLYAGRKVLSRAFRNRFLEVHFEDVPQAELETILCERCRIAPSYGQKIVAVFRELQQRRQGSRVFESKQGFATLRDLFRWAGRDAVGYQELAENGYMLLAERTRRLEDKTVVKEVIESIMKVRIDENVLYDLGGRTFEFLGCPVPSGGEHKVVWTGAMQRLYTLVARAMRFNEPVLLVGETGSGKTSVCQLYAEALGKRLYTVSCHQNTETADLIGGLRPVRGRREAEFNAVGDATAVLGRAGLALQGAELGPGDVEEVQVAIGKALKSLTGAGKGADPDLIQELRAIQGDLRRLASLFEWNDGPLVSAMQQGDVFLLDEISLADDSVLERLNSVLEPSRSIVLAERGGADSLEHPTIKAAGDFKLLATMNPGGDYGKKELSPALRNRFTEIWVPSVDQGKDLEVIVASSWKGDEFKTITGPLLAFTSWFREKVDVSACTLRDILAWVNFSNVMHERDSKMPLEAIFHHAARMTLIDGMNSLPQLAHCHRDTLLQLNTEADKKLHELAPFSDTQAHGTYPPDRYVQFGPFAIPRGKEVPTVSRFSLEAPTSQENASRVVRACQVPKPVLLEGSPGVGKTSLITALANIAGYRLCRINLSDQTDLTDLFGSDLPVENGKPGEFAWKDAEFLNALQEGHWVLLDEMNLAPQAILEGLNAVLDHRGTVYIPELGRSFVRHPEFRVFAAQNPLNQGGGRKGLPRSFVDRFTKVYLNDLTPDDLLLISRGIFQDQGHDEDVLRAMIQYNSTINDEVVLRRSFAREGSPWEFNLRDVIRWGELLRASGGLAGDAESHIRTLYLSRFRTSVDREAAAALARVVFPVMGDHQIRPHLLVSPTHLAVGEWNLARGNMSSSVKPSNVYQARLPSLETMAACVSQSWLVILTGKHGSGKTGMVRALANSTGNLLWELTINSATDTMDLLGSFEQVDGRAHITALAQEVLTFTERLMCQSHGAAGRYSRYYILLRHLQSITSLAPVIMEQASELLQDLAPMAEGSPALTLEYEQLFNKVKRHLVSNASTGRFEWVDGPLVRAIKEGHWIVLEGANLCNPSVLDRLNSLCEPNGVLMLSERGFVDGTVQVLKPHPNFRLFMTVDPQYGELSRAMRNRGVEVALLDRFTPEDEQRYLDDMRWPRSLELDSRASPTNCEVLRRGLHIVATTESHSYSQTWPSGMPVEQDMASSSLLTIAPFFDRLSTSDVRATLRFFTRTLPPAYRLVWLRYLAGFDFGPAGQIISNALRQLDVSVFSAARSNLRESTGPNGKHESSVVGIMVRDYCCYTIGSALDIGGMYSSYYGLQPLDNFMVLPSNTPDLRERDIHLMILQALNLYCAIISYEMNTSRRTSSKPPQQRSALERIVNASSSVLNEIRDASIVVLRNFSERIYSQPDLDLAVSLLSYAEHLKKAADGAQINYSYVLTLAKWIHQALQTSSITFSRVLQESDALQSAMILSTGQGLAEIWTNLLLPRRGLSRETLERLEAAARTFKTPSASIDARKKVFDVMCLGTLPQAPSTEEEENMLVLASKLLQASEDSGLSGDVLPSEGTTLSLELATLATTYNGLTTASRQLLRDILRAAYRDQSGGLVRFVSYQHAIWASEVGLVSHAVLSRAHCYWLQALLDYTFEYDSALNGPSVLLHPVNLKVTQKMSQWTRITIGSLPSYEVSLGRFADIILCHCEIDTTRVQQLVGFLRQSILMASSSFAASYDEGYLENLSSCRSQGNPIELASLVTALQKTSHEAFSQNLRAIMEPAVNRLVIDSASSKAIKELGRCFVALNKLLIETYVPNIPLDPAAVLECSVEFWGDEEVLLAEQLDLHTLHEKRVTGNDQNPVTRYMEAALENVRQRLSSFSVPVTRRSERQRVATFWAEYQQFHSQVVSGAGVTAIVSSDGPWDSSLNMREEVIQESIATFLQRMEESYPEFEDIFYPMKLALQYLRLGLRLIRSSSSDDSNFSHSRLVENLLQFPSMLSSQLLASQREVVAGPKSSVSLSDQVILQLSSVSLLSAVQRVGGHVKDVEVLYERISALWKLDCARREKAEAQSLYRVAEHAMVNDEDEEANEVLALFPTYEADNEDAMSPEQQETSKVSQLLSPSHIHTLCRLHISLFGDRNLSQSEALKDFLGFAQGVVDSELNSNLPAFSEALDHQSLPFQILRLQHLLDGLHMNSSQAPNFYRDSNVYEARKALKAVETLDSRLVELIAEWPDQMVLQHLRERCQAVLQLHLDSPVAKILSVVEALLIQTDDWEMYAHRNNSLKEYQHTFMNLIVDWRRLELSNWRALLQSQYESFCDGVSTFWFNLYDVAIRSPLASTEEDFPTFIAQLPSLLDQFIASSPIGQFEARMELLRSFISFVHCLAGTKQAPERTYLHRVGCVLHSTWTYYDLFSSALSQSFSKKKAALEKEVQDLIKLASWKDVNVHALKQSAQRTHHNLYKIIRKFRELMRQPTSDQMSLVLAGDSEGSLLRSDVGVRDEGIITYPIPKSPTFPPVTHGVLSQLKDISHTFSRFSNFIETSIRPAFNQTTADVADELAVNIIVISKELAATPIPGDLSKEKKEKFSKALLVRKRKAWSDLLKELRRGGFATGIKPQVAEQLRNEGWVREQPILDSKWSFSVDKSEYYFTRLRGVLPSFRNLLSDHHTDINTRELQRALALLESGYSFALDSRRCLAGSIHDFCQVSDITRRLYALSTEGSVIIDGPALQALSTSLRSAVVSLEEVVEGSRAYFALQQDRISLSEAAEQSLQELRSQGTRCIEEIDPVVRIQGSLPFVDRILPSEREIADKALDYLRSLPSALVKVSVEEPRLKYLLDPVVCWLQTLEMPSTLYPINNHVLDKEQTGEEVINIMLVNVQILLAQRPPPTKESDDGQPEDNYIRDGLRVATDSVRCLSLDKIQSALSALFVAHAGQPFEIMRPVLNRILPFLHIYLTFAQERIIAQIRWVTVLFKLLFVLCSIMHTVAKQGFCRPPDLEEGGEGEDAGEVTGGVGLGEGAGSKNVSKEIEDESQVEGLQGEDEAEQPEDKDKEAGGKDDTIEMSEDFGGELEDVPDEEDEEGEADEKEDEDEGPEEKAEDLDPTDPSAVDEKLWNGESGPEDKEQDQLGEDNNQQEGKDSDVVAKEDEKSKKSKDKEQKEGQANEEEKDAPEAPEEEQSAGEQEEDLPDGEAPNESGAPMDEHVPDANALDLPDDMNLDQQEQEDHGDMDMEDDLQDDEDAMSDQAPEDADTQGMDADSPAPDEPVPEDAPADGAPQATADDAEEPPEDDAPEDAVAQPDLTAGGGDPSQADNRQQLEAAQQGESTGANRGSDAKDEAEERPEAGCVRFFRIYDPPLLTPDISEQESGPQEHQPEPTGGDTSGSNADGVERGHEYRQQNRELANNPLRNLGDALKEVQQRFQDILESEEGAPKPSVEEKPDGTIEQVEYADEADEDMQALGPSEDAQVTKLSELKLVEEDSAQQPPMAPMDVDPALPEPEKQPPVNQMHSEPTAERLQPDIEGAISQMNPREMDGTRHVPTLPDSTSIKADQDLEDDPTTQAQQETVELALREWQSSGQPSQGAEQIWRLYESLTHDLSYALCEQLRLILEPTLATRLKGDYRTGKRLNMKKIIPYIASDYTKDKIWLRRTRPSQREYQVLIALDDSRSMAESHSVHLAYQTLALVSKALSRLEVGDIAIAKFGESVDVLHAFDPAAASGGGPFTDQAGVKLVSAFKFDQKATDVLAMLETSLRVLEEARERRAMSSQSAADLWQLEIIISDGICQDHEKVRTTLRKAAGQRVMVVFVIIDSLHSHVDKSSAAGAAAAAASQAQNSILSMSQVGYKMVDGRMELQMERYLDSFPFEYYVVLRGVEALPEVLSSTLRQFFERISEE</sequence>
<dbReference type="Pfam" id="PF07728">
    <property type="entry name" value="AAA_5"/>
    <property type="match status" value="8"/>
</dbReference>
<dbReference type="SUPFAM" id="SSF52540">
    <property type="entry name" value="P-loop containing nucleoside triphosphate hydrolases"/>
    <property type="match status" value="6"/>
</dbReference>
<feature type="chain" id="PRO_5004444111" description="Midasin" evidence="12">
    <location>
        <begin position="18"/>
        <end position="5304"/>
    </location>
</feature>
<feature type="compositionally biased region" description="Acidic residues" evidence="11">
    <location>
        <begin position="4857"/>
        <end position="4866"/>
    </location>
</feature>
<dbReference type="InterPro" id="IPR041190">
    <property type="entry name" value="Midasin_AAA_lid_5"/>
</dbReference>
<dbReference type="OrthoDB" id="5186at2759"/>
<keyword evidence="12" id="KW-0732">Signal</keyword>
<dbReference type="GO" id="GO:0000027">
    <property type="term" value="P:ribosomal large subunit assembly"/>
    <property type="evidence" value="ECO:0007669"/>
    <property type="project" value="InterPro"/>
</dbReference>
<dbReference type="InterPro" id="IPR027417">
    <property type="entry name" value="P-loop_NTPase"/>
</dbReference>
<dbReference type="FunFam" id="3.40.50.300:FF:000142">
    <property type="entry name" value="Midasin"/>
    <property type="match status" value="1"/>
</dbReference>
<dbReference type="KEGG" id="cput:CONPUDRAFT_77984"/>
<dbReference type="GO" id="GO:0005524">
    <property type="term" value="F:ATP binding"/>
    <property type="evidence" value="ECO:0007669"/>
    <property type="project" value="UniProtKB-KW"/>
</dbReference>
<feature type="compositionally biased region" description="Acidic residues" evidence="11">
    <location>
        <begin position="4690"/>
        <end position="4702"/>
    </location>
</feature>
<evidence type="ECO:0000313" key="14">
    <source>
        <dbReference type="EMBL" id="EIW74720.1"/>
    </source>
</evidence>
<dbReference type="GO" id="GO:0000055">
    <property type="term" value="P:ribosomal large subunit export from nucleus"/>
    <property type="evidence" value="ECO:0007669"/>
    <property type="project" value="TreeGrafter"/>
</dbReference>
<dbReference type="PANTHER" id="PTHR48103:SF2">
    <property type="entry name" value="MIDASIN"/>
    <property type="match status" value="1"/>
</dbReference>
<feature type="compositionally biased region" description="Acidic residues" evidence="11">
    <location>
        <begin position="4639"/>
        <end position="4660"/>
    </location>
</feature>
<feature type="signal peptide" evidence="12">
    <location>
        <begin position="1"/>
        <end position="17"/>
    </location>
</feature>
<protein>
    <recommendedName>
        <fullName evidence="4 10">Midasin</fullName>
    </recommendedName>
</protein>
<feature type="region of interest" description="Disordered" evidence="11">
    <location>
        <begin position="993"/>
        <end position="1018"/>
    </location>
</feature>
<evidence type="ECO:0000256" key="2">
    <source>
        <dbReference type="ARBA" id="ARBA00004642"/>
    </source>
</evidence>
<dbReference type="OMA" id="ILEQWHR"/>
<dbReference type="Gene3D" id="3.40.50.300">
    <property type="entry name" value="P-loop containing nucleotide triphosphate hydrolases"/>
    <property type="match status" value="6"/>
</dbReference>
<evidence type="ECO:0000256" key="7">
    <source>
        <dbReference type="ARBA" id="ARBA00022840"/>
    </source>
</evidence>
<gene>
    <name evidence="14" type="ORF">CONPUDRAFT_77984</name>
</gene>
<evidence type="ECO:0000256" key="10">
    <source>
        <dbReference type="PIRNR" id="PIRNR010340"/>
    </source>
</evidence>
<dbReference type="FunFam" id="3.40.50.300:FF:000712">
    <property type="entry name" value="Midasin"/>
    <property type="match status" value="1"/>
</dbReference>
<comment type="function">
    <text evidence="10">Nuclear chaperone required for maturation and nuclear export of pre-60S ribosome subunits.</text>
</comment>
<reference evidence="15" key="1">
    <citation type="journal article" date="2012" name="Science">
        <title>The Paleozoic origin of enzymatic lignin decomposition reconstructed from 31 fungal genomes.</title>
        <authorList>
            <person name="Floudas D."/>
            <person name="Binder M."/>
            <person name="Riley R."/>
            <person name="Barry K."/>
            <person name="Blanchette R.A."/>
            <person name="Henrissat B."/>
            <person name="Martinez A.T."/>
            <person name="Otillar R."/>
            <person name="Spatafora J.W."/>
            <person name="Yadav J.S."/>
            <person name="Aerts A."/>
            <person name="Benoit I."/>
            <person name="Boyd A."/>
            <person name="Carlson A."/>
            <person name="Copeland A."/>
            <person name="Coutinho P.M."/>
            <person name="de Vries R.P."/>
            <person name="Ferreira P."/>
            <person name="Findley K."/>
            <person name="Foster B."/>
            <person name="Gaskell J."/>
            <person name="Glotzer D."/>
            <person name="Gorecki P."/>
            <person name="Heitman J."/>
            <person name="Hesse C."/>
            <person name="Hori C."/>
            <person name="Igarashi K."/>
            <person name="Jurgens J.A."/>
            <person name="Kallen N."/>
            <person name="Kersten P."/>
            <person name="Kohler A."/>
            <person name="Kuees U."/>
            <person name="Kumar T.K.A."/>
            <person name="Kuo A."/>
            <person name="LaButti K."/>
            <person name="Larrondo L.F."/>
            <person name="Lindquist E."/>
            <person name="Ling A."/>
            <person name="Lombard V."/>
            <person name="Lucas S."/>
            <person name="Lundell T."/>
            <person name="Martin R."/>
            <person name="McLaughlin D.J."/>
            <person name="Morgenstern I."/>
            <person name="Morin E."/>
            <person name="Murat C."/>
            <person name="Nagy L.G."/>
            <person name="Nolan M."/>
            <person name="Ohm R.A."/>
            <person name="Patyshakuliyeva A."/>
            <person name="Rokas A."/>
            <person name="Ruiz-Duenas F.J."/>
            <person name="Sabat G."/>
            <person name="Salamov A."/>
            <person name="Samejima M."/>
            <person name="Schmutz J."/>
            <person name="Slot J.C."/>
            <person name="St John F."/>
            <person name="Stenlid J."/>
            <person name="Sun H."/>
            <person name="Sun S."/>
            <person name="Syed K."/>
            <person name="Tsang A."/>
            <person name="Wiebenga A."/>
            <person name="Young D."/>
            <person name="Pisabarro A."/>
            <person name="Eastwood D.C."/>
            <person name="Martin F."/>
            <person name="Cullen D."/>
            <person name="Grigoriev I.V."/>
            <person name="Hibbett D.S."/>
        </authorList>
    </citation>
    <scope>NUCLEOTIDE SEQUENCE [LARGE SCALE GENOMIC DNA]</scope>
    <source>
        <strain evidence="15">RWD-64-598 SS2</strain>
    </source>
</reference>
<evidence type="ECO:0000259" key="13">
    <source>
        <dbReference type="PROSITE" id="PS50234"/>
    </source>
</evidence>
<feature type="compositionally biased region" description="Acidic residues" evidence="11">
    <location>
        <begin position="4470"/>
        <end position="4512"/>
    </location>
</feature>
<accession>R7SFT8</accession>
<keyword evidence="5" id="KW-0597">Phosphoprotein</keyword>
<organism evidence="14 15">
    <name type="scientific">Coniophora puteana (strain RWD-64-598)</name>
    <name type="common">Brown rot fungus</name>
    <dbReference type="NCBI Taxonomy" id="741705"/>
    <lineage>
        <taxon>Eukaryota</taxon>
        <taxon>Fungi</taxon>
        <taxon>Dikarya</taxon>
        <taxon>Basidiomycota</taxon>
        <taxon>Agaricomycotina</taxon>
        <taxon>Agaricomycetes</taxon>
        <taxon>Agaricomycetidae</taxon>
        <taxon>Boletales</taxon>
        <taxon>Coniophorineae</taxon>
        <taxon>Coniophoraceae</taxon>
        <taxon>Coniophora</taxon>
    </lineage>
</organism>
<dbReference type="InterPro" id="IPR002035">
    <property type="entry name" value="VWF_A"/>
</dbReference>
<evidence type="ECO:0000256" key="5">
    <source>
        <dbReference type="ARBA" id="ARBA00022553"/>
    </source>
</evidence>
<evidence type="ECO:0000256" key="4">
    <source>
        <dbReference type="ARBA" id="ARBA00017143"/>
    </source>
</evidence>
<evidence type="ECO:0000256" key="1">
    <source>
        <dbReference type="ARBA" id="ARBA00004604"/>
    </source>
</evidence>
<feature type="compositionally biased region" description="Polar residues" evidence="11">
    <location>
        <begin position="4719"/>
        <end position="4738"/>
    </location>
</feature>
<keyword evidence="14" id="KW-0378">Hydrolase</keyword>
<evidence type="ECO:0000256" key="9">
    <source>
        <dbReference type="ARBA" id="ARBA00023242"/>
    </source>
</evidence>
<dbReference type="InterPro" id="IPR025662">
    <property type="entry name" value="Sigma_54_int_dom_ATP-bd_1"/>
</dbReference>
<keyword evidence="9 10" id="KW-0539">Nucleus</keyword>
<dbReference type="GeneID" id="19209689"/>
<evidence type="ECO:0000256" key="6">
    <source>
        <dbReference type="ARBA" id="ARBA00022741"/>
    </source>
</evidence>
<dbReference type="PANTHER" id="PTHR48103">
    <property type="entry name" value="MIDASIN-RELATED"/>
    <property type="match status" value="1"/>
</dbReference>
<evidence type="ECO:0000256" key="12">
    <source>
        <dbReference type="SAM" id="SignalP"/>
    </source>
</evidence>
<proteinExistence type="inferred from homology"/>
<dbReference type="EMBL" id="JH711591">
    <property type="protein sequence ID" value="EIW74720.1"/>
    <property type="molecule type" value="Genomic_DNA"/>
</dbReference>
<dbReference type="GO" id="GO:0005654">
    <property type="term" value="C:nucleoplasm"/>
    <property type="evidence" value="ECO:0007669"/>
    <property type="project" value="UniProtKB-SubCell"/>
</dbReference>
<evidence type="ECO:0000256" key="8">
    <source>
        <dbReference type="ARBA" id="ARBA00023186"/>
    </source>
</evidence>
<dbReference type="GO" id="GO:0016887">
    <property type="term" value="F:ATP hydrolysis activity"/>
    <property type="evidence" value="ECO:0007669"/>
    <property type="project" value="InterPro"/>
</dbReference>
<dbReference type="GO" id="GO:0005730">
    <property type="term" value="C:nucleolus"/>
    <property type="evidence" value="ECO:0007669"/>
    <property type="project" value="UniProtKB-SubCell"/>
</dbReference>
<dbReference type="PROSITE" id="PS50234">
    <property type="entry name" value="VWFA"/>
    <property type="match status" value="1"/>
</dbReference>
<keyword evidence="8 10" id="KW-0143">Chaperone</keyword>
<dbReference type="RefSeq" id="XP_007775310.1">
    <property type="nucleotide sequence ID" value="XM_007777120.1"/>
</dbReference>
<dbReference type="CDD" id="cd00009">
    <property type="entry name" value="AAA"/>
    <property type="match status" value="1"/>
</dbReference>
<dbReference type="InterPro" id="IPR011704">
    <property type="entry name" value="ATPase_dyneun-rel_AAA"/>
</dbReference>